<dbReference type="Pfam" id="PF05043">
    <property type="entry name" value="Mga"/>
    <property type="match status" value="1"/>
</dbReference>
<organism evidence="2 3">
    <name type="scientific">Helcococcus kunzii ATCC 51366</name>
    <dbReference type="NCBI Taxonomy" id="883114"/>
    <lineage>
        <taxon>Bacteria</taxon>
        <taxon>Bacillati</taxon>
        <taxon>Bacillota</taxon>
        <taxon>Tissierellia</taxon>
        <taxon>Tissierellales</taxon>
        <taxon>Peptoniphilaceae</taxon>
        <taxon>Helcococcus</taxon>
    </lineage>
</organism>
<comment type="caution">
    <text evidence="2">The sequence shown here is derived from an EMBL/GenBank/DDBJ whole genome shotgun (WGS) entry which is preliminary data.</text>
</comment>
<dbReference type="HOGENOM" id="CLU_038821_1_1_9"/>
<dbReference type="InterPro" id="IPR007737">
    <property type="entry name" value="Mga_HTH"/>
</dbReference>
<dbReference type="EMBL" id="AGEI01000025">
    <property type="protein sequence ID" value="EHR32698.1"/>
    <property type="molecule type" value="Genomic_DNA"/>
</dbReference>
<dbReference type="STRING" id="883114.HMPREF9709_01429"/>
<proteinExistence type="predicted"/>
<name>H3NQ18_9FIRM</name>
<feature type="domain" description="Mga helix-turn-helix" evidence="1">
    <location>
        <begin position="72"/>
        <end position="159"/>
    </location>
</feature>
<dbReference type="Proteomes" id="UP000004191">
    <property type="component" value="Unassembled WGS sequence"/>
</dbReference>
<evidence type="ECO:0000313" key="3">
    <source>
        <dbReference type="Proteomes" id="UP000004191"/>
    </source>
</evidence>
<gene>
    <name evidence="2" type="ORF">HMPREF9709_01429</name>
</gene>
<dbReference type="GeneID" id="96999388"/>
<dbReference type="AlphaFoldDB" id="H3NQ18"/>
<reference evidence="2 3" key="1">
    <citation type="submission" date="2012-01" db="EMBL/GenBank/DDBJ databases">
        <title>The Genome Sequence of Helcococcus kunzii ATCC 51366.</title>
        <authorList>
            <consortium name="The Broad Institute Genome Sequencing Platform"/>
            <person name="Earl A."/>
            <person name="Ward D."/>
            <person name="Feldgarden M."/>
            <person name="Gevers D."/>
            <person name="Huys G."/>
            <person name="Young S.K."/>
            <person name="Zeng Q."/>
            <person name="Gargeya S."/>
            <person name="Fitzgerald M."/>
            <person name="Haas B."/>
            <person name="Abouelleil A."/>
            <person name="Alvarado L."/>
            <person name="Arachchi H.M."/>
            <person name="Berlin A."/>
            <person name="Chapman S.B."/>
            <person name="Gearin G."/>
            <person name="Goldberg J."/>
            <person name="Griggs A."/>
            <person name="Gujja S."/>
            <person name="Hansen M."/>
            <person name="Heiman D."/>
            <person name="Howarth C."/>
            <person name="Larimer J."/>
            <person name="Lui A."/>
            <person name="MacDonald P.J.P."/>
            <person name="McCowen C."/>
            <person name="Montmayeur A."/>
            <person name="Murphy C."/>
            <person name="Neiman D."/>
            <person name="Pearson M."/>
            <person name="Priest M."/>
            <person name="Roberts A."/>
            <person name="Saif S."/>
            <person name="Shea T."/>
            <person name="Sisk P."/>
            <person name="Stolte C."/>
            <person name="Sykes S."/>
            <person name="Wortman J."/>
            <person name="Nusbaum C."/>
            <person name="Birren B."/>
        </authorList>
    </citation>
    <scope>NUCLEOTIDE SEQUENCE [LARGE SCALE GENOMIC DNA]</scope>
    <source>
        <strain evidence="2 3">ATCC 51366</strain>
    </source>
</reference>
<dbReference type="RefSeq" id="WP_005398944.1">
    <property type="nucleotide sequence ID" value="NZ_JH601088.1"/>
</dbReference>
<evidence type="ECO:0000313" key="2">
    <source>
        <dbReference type="EMBL" id="EHR32698.1"/>
    </source>
</evidence>
<keyword evidence="3" id="KW-1185">Reference proteome</keyword>
<evidence type="ECO:0000259" key="1">
    <source>
        <dbReference type="Pfam" id="PF05043"/>
    </source>
</evidence>
<dbReference type="OrthoDB" id="1711164at2"/>
<dbReference type="eggNOG" id="COG3711">
    <property type="taxonomic scope" value="Bacteria"/>
</dbReference>
<accession>H3NQ18</accession>
<protein>
    <recommendedName>
        <fullName evidence="1">Mga helix-turn-helix domain-containing protein</fullName>
    </recommendedName>
</protein>
<sequence>MRSLLNNSEERRLTLIEILSFYCNSAKKDEVLKIMDYKENTLRSDIDYINEKYEKILKLTLSASHINLEYFDNQSISTFSEIILDNLIIFKLVENIFFDKYSSIEDLSSHLYKSPSTVYRLIDKFNESAGKCYNIGLDTRNIHFTGDERDIRDFFIQFFAEKYSLQKWPFKDIDKSSVQNLIIELSKFYNVKLNYSDLETMCLTCAVNISSYLDGFSINVKDVNSMSKNIYQKYFVDRQPPQIIKKELENLGLDTSFQSIYNIFHNYMHKDFIYSFDYFLNLPIESDEYFEIRKSIHSLFRVIYNLIKEFDTPVINTDELAVILHNESLLFDSRPRANFILYNANEFYIKKMKLNYENLVNASYKELKNYLVHMKGHADEQEIHYLIYRLISTWIGLTPRIILNKKKVKILVASLTNFHHSISMKEYLETILSDFIEIDIYDEQIFDVKKVDDPKYDFVITDFSLNLKNGPEWKYFHGDQSYNDIMQISQIIYKKFFEKNK</sequence>